<dbReference type="PANTHER" id="PTHR48106">
    <property type="entry name" value="QUINONE OXIDOREDUCTASE PIG3-RELATED"/>
    <property type="match status" value="1"/>
</dbReference>
<reference evidence="4 5" key="1">
    <citation type="journal article" date="2019" name="Int. J. Syst. Evol. Microbiol.">
        <title>The Global Catalogue of Microorganisms (GCM) 10K type strain sequencing project: providing services to taxonomists for standard genome sequencing and annotation.</title>
        <authorList>
            <consortium name="The Broad Institute Genomics Platform"/>
            <consortium name="The Broad Institute Genome Sequencing Center for Infectious Disease"/>
            <person name="Wu L."/>
            <person name="Ma J."/>
        </authorList>
    </citation>
    <scope>NUCLEOTIDE SEQUENCE [LARGE SCALE GENOMIC DNA]</scope>
    <source>
        <strain evidence="4 5">JCM 15089</strain>
    </source>
</reference>
<dbReference type="InterPro" id="IPR036291">
    <property type="entry name" value="NAD(P)-bd_dom_sf"/>
</dbReference>
<evidence type="ECO:0000313" key="4">
    <source>
        <dbReference type="EMBL" id="GAA0572963.1"/>
    </source>
</evidence>
<dbReference type="InterPro" id="IPR013154">
    <property type="entry name" value="ADH-like_N"/>
</dbReference>
<evidence type="ECO:0000256" key="2">
    <source>
        <dbReference type="ARBA" id="ARBA00023002"/>
    </source>
</evidence>
<dbReference type="PROSITE" id="PS01162">
    <property type="entry name" value="QOR_ZETA_CRYSTAL"/>
    <property type="match status" value="1"/>
</dbReference>
<dbReference type="InterPro" id="IPR011032">
    <property type="entry name" value="GroES-like_sf"/>
</dbReference>
<dbReference type="InterPro" id="IPR002364">
    <property type="entry name" value="Quin_OxRdtase/zeta-crystal_CS"/>
</dbReference>
<dbReference type="Gene3D" id="3.90.180.10">
    <property type="entry name" value="Medium-chain alcohol dehydrogenases, catalytic domain"/>
    <property type="match status" value="1"/>
</dbReference>
<comment type="caution">
    <text evidence="4">The sequence shown here is derived from an EMBL/GenBank/DDBJ whole genome shotgun (WGS) entry which is preliminary data.</text>
</comment>
<dbReference type="Pfam" id="PF13602">
    <property type="entry name" value="ADH_zinc_N_2"/>
    <property type="match status" value="1"/>
</dbReference>
<evidence type="ECO:0000313" key="5">
    <source>
        <dbReference type="Proteomes" id="UP001499951"/>
    </source>
</evidence>
<evidence type="ECO:0000256" key="1">
    <source>
        <dbReference type="ARBA" id="ARBA00022857"/>
    </source>
</evidence>
<dbReference type="RefSeq" id="WP_166934510.1">
    <property type="nucleotide sequence ID" value="NZ_BAAADD010000005.1"/>
</dbReference>
<keyword evidence="5" id="KW-1185">Reference proteome</keyword>
<dbReference type="SUPFAM" id="SSF50129">
    <property type="entry name" value="GroES-like"/>
    <property type="match status" value="1"/>
</dbReference>
<dbReference type="InterPro" id="IPR020843">
    <property type="entry name" value="ER"/>
</dbReference>
<name>A0ABN1ERW4_9PROT</name>
<dbReference type="Gene3D" id="3.40.50.720">
    <property type="entry name" value="NAD(P)-binding Rossmann-like Domain"/>
    <property type="match status" value="1"/>
</dbReference>
<accession>A0ABN1ERW4</accession>
<dbReference type="EMBL" id="BAAADD010000005">
    <property type="protein sequence ID" value="GAA0572963.1"/>
    <property type="molecule type" value="Genomic_DNA"/>
</dbReference>
<dbReference type="PANTHER" id="PTHR48106:SF18">
    <property type="entry name" value="QUINONE OXIDOREDUCTASE PIG3"/>
    <property type="match status" value="1"/>
</dbReference>
<evidence type="ECO:0000259" key="3">
    <source>
        <dbReference type="SMART" id="SM00829"/>
    </source>
</evidence>
<sequence>MKALVVESANGPFQLKDIPEPKPGPGEVLVRIHASGINPLDTKIWAGGAAHACHPLPAILGLDLAGTVEAAGEGVTAFRTGDAVYGMTGGVGGIPGTLAEYAAVDARLLAKKPAGLSMREAAALPLVTITAWEGMVDRVDVAEGETVLVIGGAGGVGHVALQIAKARGAVTFGSGRAEDGDYFRSIGTTPVDRDVPVARYVEDLTGGRGFDVVYDCVGALDDAFQAVRRFGRVTSSLGWGTHSLAPLSFRAATYGGVFTLLPLLTGEGRQAHGHILAEAGKLVEAGKLRPRLDTHRFSFSQTDEAHALVRSGSARGKVVVELIAD</sequence>
<dbReference type="CDD" id="cd08272">
    <property type="entry name" value="MDR6"/>
    <property type="match status" value="1"/>
</dbReference>
<protein>
    <submittedName>
        <fullName evidence="4">Zinc-dependent alcohol dehydrogenase family protein</fullName>
    </submittedName>
</protein>
<dbReference type="Proteomes" id="UP001499951">
    <property type="component" value="Unassembled WGS sequence"/>
</dbReference>
<dbReference type="SUPFAM" id="SSF51735">
    <property type="entry name" value="NAD(P)-binding Rossmann-fold domains"/>
    <property type="match status" value="1"/>
</dbReference>
<gene>
    <name evidence="4" type="ORF">GCM10008942_22100</name>
</gene>
<organism evidence="4 5">
    <name type="scientific">Rhizomicrobium electricum</name>
    <dbReference type="NCBI Taxonomy" id="480070"/>
    <lineage>
        <taxon>Bacteria</taxon>
        <taxon>Pseudomonadati</taxon>
        <taxon>Pseudomonadota</taxon>
        <taxon>Alphaproteobacteria</taxon>
        <taxon>Micropepsales</taxon>
        <taxon>Micropepsaceae</taxon>
        <taxon>Rhizomicrobium</taxon>
    </lineage>
</organism>
<keyword evidence="2" id="KW-0560">Oxidoreductase</keyword>
<dbReference type="SMART" id="SM00829">
    <property type="entry name" value="PKS_ER"/>
    <property type="match status" value="1"/>
</dbReference>
<dbReference type="Pfam" id="PF08240">
    <property type="entry name" value="ADH_N"/>
    <property type="match status" value="1"/>
</dbReference>
<feature type="domain" description="Enoyl reductase (ER)" evidence="3">
    <location>
        <begin position="8"/>
        <end position="320"/>
    </location>
</feature>
<proteinExistence type="predicted"/>
<keyword evidence="1" id="KW-0521">NADP</keyword>